<proteinExistence type="predicted"/>
<protein>
    <submittedName>
        <fullName evidence="1">Uncharacterized protein</fullName>
    </submittedName>
</protein>
<name>A0AB33K599_9ACTN</name>
<dbReference type="KEGG" id="stcm:SCMC78_04530"/>
<evidence type="ECO:0000313" key="1">
    <source>
        <dbReference type="EMBL" id="BFP50646.1"/>
    </source>
</evidence>
<dbReference type="AlphaFoldDB" id="A0AB33K599"/>
<sequence length="81" mass="9670">MFTRAPKHPPTARERWRVDVEENSDSAGFGTTRNMKWRWIVRDRENDDRVVKADYQFTARLAQKMADQYVDKLVSGRKRAR</sequence>
<reference evidence="1" key="1">
    <citation type="submission" date="2024-07" db="EMBL/GenBank/DDBJ databases">
        <title>Complete genome sequences of cellulolytic bacteria, Kitasatospora sp. CMC57 and Streptomyces sp. CMC78, isolated from Japanese agricultural soil.</title>
        <authorList>
            <person name="Hashimoto T."/>
            <person name="Ito M."/>
            <person name="Iwamoto M."/>
            <person name="Fukahori D."/>
            <person name="Shoda T."/>
            <person name="Sakoda M."/>
            <person name="Morohoshi T."/>
            <person name="Mitsuboshi M."/>
            <person name="Nishizawa T."/>
        </authorList>
    </citation>
    <scope>NUCLEOTIDE SEQUENCE</scope>
    <source>
        <strain evidence="1">CMC78</strain>
    </source>
</reference>
<dbReference type="RefSeq" id="WP_408053257.1">
    <property type="nucleotide sequence ID" value="NZ_AP035884.1"/>
</dbReference>
<organism evidence="1">
    <name type="scientific">Streptomyces sp. CMC78</name>
    <dbReference type="NCBI Taxonomy" id="3231512"/>
    <lineage>
        <taxon>Bacteria</taxon>
        <taxon>Bacillati</taxon>
        <taxon>Actinomycetota</taxon>
        <taxon>Actinomycetes</taxon>
        <taxon>Kitasatosporales</taxon>
        <taxon>Streptomycetaceae</taxon>
        <taxon>Streptomyces</taxon>
    </lineage>
</organism>
<dbReference type="EMBL" id="AP035884">
    <property type="protein sequence ID" value="BFP50646.1"/>
    <property type="molecule type" value="Genomic_DNA"/>
</dbReference>
<gene>
    <name evidence="1" type="ORF">SCMC78_04530</name>
</gene>
<accession>A0AB33K599</accession>